<evidence type="ECO:0000256" key="1">
    <source>
        <dbReference type="RuleBase" id="RU364082"/>
    </source>
</evidence>
<dbReference type="PANTHER" id="PTHR10491:SF4">
    <property type="entry name" value="METHIONINE ADENOSYLTRANSFERASE 2 SUBUNIT BETA"/>
    <property type="match status" value="1"/>
</dbReference>
<keyword evidence="1" id="KW-0521">NADP</keyword>
<dbReference type="InterPro" id="IPR001509">
    <property type="entry name" value="Epimerase_deHydtase"/>
</dbReference>
<dbReference type="EMBL" id="BAAACI010000006">
    <property type="protein sequence ID" value="GAA0774867.1"/>
    <property type="molecule type" value="Genomic_DNA"/>
</dbReference>
<gene>
    <name evidence="3" type="ORF">GCM10008908_25460</name>
</gene>
<dbReference type="Proteomes" id="UP001501047">
    <property type="component" value="Unassembled WGS sequence"/>
</dbReference>
<evidence type="ECO:0000313" key="4">
    <source>
        <dbReference type="Proteomes" id="UP001501047"/>
    </source>
</evidence>
<dbReference type="EC" id="1.1.1.133" evidence="1"/>
<dbReference type="Pfam" id="PF01370">
    <property type="entry name" value="Epimerase"/>
    <property type="match status" value="1"/>
</dbReference>
<sequence>MKILIIGASGYLGNTIYKKLKESSNDDIYGTCYSSDNQELLQINVLNKLDIKKLFSFKPDIIIWSIFDAEKEMLLSQIGINEIVTSIAKDVRLIYVSTTIGKGKNQIEDVIPHKRMPDEYFSKYINGKIEGESIVRKHSNNVIVRPGSIYGYDYDGRMDSRMKSLLEISKTGRSYSRTANFYASFVNVEDLAEAIIELIYSHFAGIINIAGEKPVSHYEFNIHLARLMNIDSSFIIPDYKEEDIYHNISGDKRKTIINTLVRDIEN</sequence>
<comment type="function">
    <text evidence="1">Catalyzes the reduction of dTDP-6-deoxy-L-lyxo-4-hexulose to yield dTDP-L-rhamnose.</text>
</comment>
<evidence type="ECO:0000259" key="2">
    <source>
        <dbReference type="Pfam" id="PF01370"/>
    </source>
</evidence>
<dbReference type="PANTHER" id="PTHR10491">
    <property type="entry name" value="DTDP-4-DEHYDRORHAMNOSE REDUCTASE"/>
    <property type="match status" value="1"/>
</dbReference>
<comment type="caution">
    <text evidence="3">The sequence shown here is derived from an EMBL/GenBank/DDBJ whole genome shotgun (WGS) entry which is preliminary data.</text>
</comment>
<keyword evidence="4" id="KW-1185">Reference proteome</keyword>
<keyword evidence="1" id="KW-0560">Oxidoreductase</keyword>
<comment type="similarity">
    <text evidence="1">Belongs to the dTDP-4-dehydrorhamnose reductase family.</text>
</comment>
<name>A0ABP3W191_CLOSU</name>
<accession>A0ABP3W191</accession>
<proteinExistence type="inferred from homology"/>
<dbReference type="Gene3D" id="3.40.50.720">
    <property type="entry name" value="NAD(P)-binding Rossmann-like Domain"/>
    <property type="match status" value="1"/>
</dbReference>
<evidence type="ECO:0000313" key="3">
    <source>
        <dbReference type="EMBL" id="GAA0774867.1"/>
    </source>
</evidence>
<feature type="domain" description="NAD-dependent epimerase/dehydratase" evidence="2">
    <location>
        <begin position="3"/>
        <end position="209"/>
    </location>
</feature>
<protein>
    <recommendedName>
        <fullName evidence="1">dTDP-4-dehydrorhamnose reductase</fullName>
        <ecNumber evidence="1">1.1.1.133</ecNumber>
    </recommendedName>
</protein>
<dbReference type="InterPro" id="IPR036291">
    <property type="entry name" value="NAD(P)-bd_dom_sf"/>
</dbReference>
<comment type="pathway">
    <text evidence="1">Carbohydrate biosynthesis; dTDP-L-rhamnose biosynthesis.</text>
</comment>
<organism evidence="3 4">
    <name type="scientific">Clostridium subterminale</name>
    <dbReference type="NCBI Taxonomy" id="1550"/>
    <lineage>
        <taxon>Bacteria</taxon>
        <taxon>Bacillati</taxon>
        <taxon>Bacillota</taxon>
        <taxon>Clostridia</taxon>
        <taxon>Eubacteriales</taxon>
        <taxon>Clostridiaceae</taxon>
        <taxon>Clostridium</taxon>
    </lineage>
</organism>
<reference evidence="4" key="1">
    <citation type="journal article" date="2019" name="Int. J. Syst. Evol. Microbiol.">
        <title>The Global Catalogue of Microorganisms (GCM) 10K type strain sequencing project: providing services to taxonomists for standard genome sequencing and annotation.</title>
        <authorList>
            <consortium name="The Broad Institute Genomics Platform"/>
            <consortium name="The Broad Institute Genome Sequencing Center for Infectious Disease"/>
            <person name="Wu L."/>
            <person name="Ma J."/>
        </authorList>
    </citation>
    <scope>NUCLEOTIDE SEQUENCE [LARGE SCALE GENOMIC DNA]</scope>
    <source>
        <strain evidence="4">JCM 1417</strain>
    </source>
</reference>
<dbReference type="SUPFAM" id="SSF51735">
    <property type="entry name" value="NAD(P)-binding Rossmann-fold domains"/>
    <property type="match status" value="1"/>
</dbReference>
<dbReference type="InterPro" id="IPR005913">
    <property type="entry name" value="dTDP_dehydrorham_reduct"/>
</dbReference>